<keyword evidence="2" id="KW-0472">Membrane</keyword>
<gene>
    <name evidence="3" type="ORF">KFL_001320140</name>
</gene>
<proteinExistence type="predicted"/>
<dbReference type="InterPro" id="IPR036514">
    <property type="entry name" value="SGNH_hydro_sf"/>
</dbReference>
<keyword evidence="4" id="KW-1185">Reference proteome</keyword>
<name>A0A1Y1I2N6_KLENI</name>
<keyword evidence="2" id="KW-0812">Transmembrane</keyword>
<reference evidence="3 4" key="1">
    <citation type="journal article" date="2014" name="Nat. Commun.">
        <title>Klebsormidium flaccidum genome reveals primary factors for plant terrestrial adaptation.</title>
        <authorList>
            <person name="Hori K."/>
            <person name="Maruyama F."/>
            <person name="Fujisawa T."/>
            <person name="Togashi T."/>
            <person name="Yamamoto N."/>
            <person name="Seo M."/>
            <person name="Sato S."/>
            <person name="Yamada T."/>
            <person name="Mori H."/>
            <person name="Tajima N."/>
            <person name="Moriyama T."/>
            <person name="Ikeuchi M."/>
            <person name="Watanabe M."/>
            <person name="Wada H."/>
            <person name="Kobayashi K."/>
            <person name="Saito M."/>
            <person name="Masuda T."/>
            <person name="Sasaki-Sekimoto Y."/>
            <person name="Mashiguchi K."/>
            <person name="Awai K."/>
            <person name="Shimojima M."/>
            <person name="Masuda S."/>
            <person name="Iwai M."/>
            <person name="Nobusawa T."/>
            <person name="Narise T."/>
            <person name="Kondo S."/>
            <person name="Saito H."/>
            <person name="Sato R."/>
            <person name="Murakawa M."/>
            <person name="Ihara Y."/>
            <person name="Oshima-Yamada Y."/>
            <person name="Ohtaka K."/>
            <person name="Satoh M."/>
            <person name="Sonobe K."/>
            <person name="Ishii M."/>
            <person name="Ohtani R."/>
            <person name="Kanamori-Sato M."/>
            <person name="Honoki R."/>
            <person name="Miyazaki D."/>
            <person name="Mochizuki H."/>
            <person name="Umetsu J."/>
            <person name="Higashi K."/>
            <person name="Shibata D."/>
            <person name="Kamiya Y."/>
            <person name="Sato N."/>
            <person name="Nakamura Y."/>
            <person name="Tabata S."/>
            <person name="Ida S."/>
            <person name="Kurokawa K."/>
            <person name="Ohta H."/>
        </authorList>
    </citation>
    <scope>NUCLEOTIDE SEQUENCE [LARGE SCALE GENOMIC DNA]</scope>
    <source>
        <strain evidence="3 4">NIES-2285</strain>
    </source>
</reference>
<feature type="transmembrane region" description="Helical" evidence="2">
    <location>
        <begin position="33"/>
        <end position="54"/>
    </location>
</feature>
<dbReference type="Gene3D" id="3.40.50.1110">
    <property type="entry name" value="SGNH hydrolase"/>
    <property type="match status" value="1"/>
</dbReference>
<evidence type="ECO:0000256" key="1">
    <source>
        <dbReference type="SAM" id="MobiDB-lite"/>
    </source>
</evidence>
<feature type="transmembrane region" description="Helical" evidence="2">
    <location>
        <begin position="6"/>
        <end position="24"/>
    </location>
</feature>
<evidence type="ECO:0000313" key="3">
    <source>
        <dbReference type="EMBL" id="GAQ83006.1"/>
    </source>
</evidence>
<dbReference type="AlphaFoldDB" id="A0A1Y1I2N6"/>
<feature type="compositionally biased region" description="Polar residues" evidence="1">
    <location>
        <begin position="135"/>
        <end position="158"/>
    </location>
</feature>
<organism evidence="3 4">
    <name type="scientific">Klebsormidium nitens</name>
    <name type="common">Green alga</name>
    <name type="synonym">Ulothrix nitens</name>
    <dbReference type="NCBI Taxonomy" id="105231"/>
    <lineage>
        <taxon>Eukaryota</taxon>
        <taxon>Viridiplantae</taxon>
        <taxon>Streptophyta</taxon>
        <taxon>Klebsormidiophyceae</taxon>
        <taxon>Klebsormidiales</taxon>
        <taxon>Klebsormidiaceae</taxon>
        <taxon>Klebsormidium</taxon>
    </lineage>
</organism>
<feature type="region of interest" description="Disordered" evidence="1">
    <location>
        <begin position="107"/>
        <end position="177"/>
    </location>
</feature>
<keyword evidence="2" id="KW-1133">Transmembrane helix</keyword>
<evidence type="ECO:0000313" key="4">
    <source>
        <dbReference type="Proteomes" id="UP000054558"/>
    </source>
</evidence>
<evidence type="ECO:0000256" key="2">
    <source>
        <dbReference type="SAM" id="Phobius"/>
    </source>
</evidence>
<dbReference type="EMBL" id="DF237081">
    <property type="protein sequence ID" value="GAQ83006.1"/>
    <property type="molecule type" value="Genomic_DNA"/>
</dbReference>
<accession>A0A1Y1I2N6</accession>
<protein>
    <submittedName>
        <fullName evidence="3">Uncharacterized protein</fullName>
    </submittedName>
</protein>
<dbReference type="OrthoDB" id="767975at2759"/>
<dbReference type="Proteomes" id="UP000054558">
    <property type="component" value="Unassembled WGS sequence"/>
</dbReference>
<dbReference type="SUPFAM" id="SSF52266">
    <property type="entry name" value="SGNH hydrolase"/>
    <property type="match status" value="1"/>
</dbReference>
<sequence length="541" mass="59162">MSSLSFLVQWVLSSSLLVGAYLLGRRAQQDTRLLPAAIILFLFAVPIPIVASLFPGPDQLREFTSIKYGPPIAAFVEAGEKAFQQSPFKPLGNVSNGAVAYNELPSGAETEEGRESPDSKLTNPESGLRSPVEALNNSSNPRSQSELRPELQNQTASAETVERNASHPQPKSGRLFSGETVEIYGQQITNRSQRHAPHSSTAVANGSRNSSLQFCLDTLAVGTWRNTSLVKSEADQTRGVHNSVSVEKRGSAESLNQQGSHMLWEWDPLGVQLCNFTTWGRLESVQSLARLSGSLSSADESTAERAALSGPQRTVSAALTPSKEANESVTRIVVAGDSQGRLFALALLLLLRGIEEDELMLFQRKHQDWNVTAGEGSLCIEFWWAPFASNVTERLQTEGRATEPPAVMVLSFGLWHMLYTNDPEDYARNLQQLTATLQETYRIAGRRQPLVFWLNSPLLITEKLNTEAKRARLTESMLRTYNEVASESGLLLPDGPGVLLDLFRVTGSCGESCAPDGMHYISEAYGVVVQVMLKAIALTRS</sequence>